<gene>
    <name evidence="3" type="ORF">NDU88_005245</name>
</gene>
<evidence type="ECO:0000313" key="4">
    <source>
        <dbReference type="Proteomes" id="UP001066276"/>
    </source>
</evidence>
<proteinExistence type="predicted"/>
<protein>
    <submittedName>
        <fullName evidence="3">Uncharacterized protein</fullName>
    </submittedName>
</protein>
<dbReference type="AlphaFoldDB" id="A0AAV7PGC3"/>
<name>A0AAV7PGC3_PLEWA</name>
<feature type="coiled-coil region" evidence="1">
    <location>
        <begin position="57"/>
        <end position="91"/>
    </location>
</feature>
<keyword evidence="4" id="KW-1185">Reference proteome</keyword>
<sequence length="251" mass="28143">MERDIQAWGGTPGAALGPTEQPGGFTGTWDDIQAVKKDLSQDLKVVCRELEEDGEKVAALEEHENARVEEIEQLQQEIIWLQDQQIELQAHTEDLENWLRPNNTCIRGTPTGAEEEDILAYARVFFHQILRESPDREESSQTMGEINIEPCALSDHAVVVLRLNAPLQADGPNSWRIRSTLLMSLEVVVQVAKAITTYLKFYDTGEMVYTRFGQALAVHGPRGSGCFTLEDPIRTAPPVTRATMRVWDQTA</sequence>
<dbReference type="EMBL" id="JANPWB010000011">
    <property type="protein sequence ID" value="KAJ1126839.1"/>
    <property type="molecule type" value="Genomic_DNA"/>
</dbReference>
<organism evidence="3 4">
    <name type="scientific">Pleurodeles waltl</name>
    <name type="common">Iberian ribbed newt</name>
    <dbReference type="NCBI Taxonomy" id="8319"/>
    <lineage>
        <taxon>Eukaryota</taxon>
        <taxon>Metazoa</taxon>
        <taxon>Chordata</taxon>
        <taxon>Craniata</taxon>
        <taxon>Vertebrata</taxon>
        <taxon>Euteleostomi</taxon>
        <taxon>Amphibia</taxon>
        <taxon>Batrachia</taxon>
        <taxon>Caudata</taxon>
        <taxon>Salamandroidea</taxon>
        <taxon>Salamandridae</taxon>
        <taxon>Pleurodelinae</taxon>
        <taxon>Pleurodeles</taxon>
    </lineage>
</organism>
<evidence type="ECO:0000256" key="1">
    <source>
        <dbReference type="SAM" id="Coils"/>
    </source>
</evidence>
<dbReference type="Proteomes" id="UP001066276">
    <property type="component" value="Chromosome 7"/>
</dbReference>
<feature type="region of interest" description="Disordered" evidence="2">
    <location>
        <begin position="1"/>
        <end position="26"/>
    </location>
</feature>
<comment type="caution">
    <text evidence="3">The sequence shown here is derived from an EMBL/GenBank/DDBJ whole genome shotgun (WGS) entry which is preliminary data.</text>
</comment>
<reference evidence="3" key="1">
    <citation type="journal article" date="2022" name="bioRxiv">
        <title>Sequencing and chromosome-scale assembly of the giantPleurodeles waltlgenome.</title>
        <authorList>
            <person name="Brown T."/>
            <person name="Elewa A."/>
            <person name="Iarovenko S."/>
            <person name="Subramanian E."/>
            <person name="Araus A.J."/>
            <person name="Petzold A."/>
            <person name="Susuki M."/>
            <person name="Suzuki K.-i.T."/>
            <person name="Hayashi T."/>
            <person name="Toyoda A."/>
            <person name="Oliveira C."/>
            <person name="Osipova E."/>
            <person name="Leigh N.D."/>
            <person name="Simon A."/>
            <person name="Yun M.H."/>
        </authorList>
    </citation>
    <scope>NUCLEOTIDE SEQUENCE</scope>
    <source>
        <strain evidence="3">20211129_DDA</strain>
        <tissue evidence="3">Liver</tissue>
    </source>
</reference>
<keyword evidence="1" id="KW-0175">Coiled coil</keyword>
<evidence type="ECO:0000313" key="3">
    <source>
        <dbReference type="EMBL" id="KAJ1126839.1"/>
    </source>
</evidence>
<evidence type="ECO:0000256" key="2">
    <source>
        <dbReference type="SAM" id="MobiDB-lite"/>
    </source>
</evidence>
<accession>A0AAV7PGC3</accession>